<evidence type="ECO:0000259" key="1">
    <source>
        <dbReference type="Pfam" id="PF01610"/>
    </source>
</evidence>
<dbReference type="Proteomes" id="UP001139095">
    <property type="component" value="Unassembled WGS sequence"/>
</dbReference>
<dbReference type="NCBIfam" id="NF033550">
    <property type="entry name" value="transpos_ISL3"/>
    <property type="match status" value="1"/>
</dbReference>
<keyword evidence="5" id="KW-1185">Reference proteome</keyword>
<feature type="domain" description="Transposase IS204/IS1001/IS1096/IS1165 helix-turn-helix" evidence="2">
    <location>
        <begin position="83"/>
        <end position="133"/>
    </location>
</feature>
<dbReference type="Pfam" id="PF13542">
    <property type="entry name" value="HTH_Tnp_ISL3"/>
    <property type="match status" value="1"/>
</dbReference>
<dbReference type="InterPro" id="IPR029261">
    <property type="entry name" value="Transposase_Znf"/>
</dbReference>
<feature type="domain" description="Transposase IS204/IS1001/IS1096/IS1165 zinc-finger" evidence="3">
    <location>
        <begin position="31"/>
        <end position="77"/>
    </location>
</feature>
<accession>A0A9X1IME8</accession>
<organism evidence="4 5">
    <name type="scientific">Marinomonas algarum</name>
    <dbReference type="NCBI Taxonomy" id="2883105"/>
    <lineage>
        <taxon>Bacteria</taxon>
        <taxon>Pseudomonadati</taxon>
        <taxon>Pseudomonadota</taxon>
        <taxon>Gammaproteobacteria</taxon>
        <taxon>Oceanospirillales</taxon>
        <taxon>Oceanospirillaceae</taxon>
        <taxon>Marinomonas</taxon>
    </lineage>
</organism>
<evidence type="ECO:0000313" key="5">
    <source>
        <dbReference type="Proteomes" id="UP001139095"/>
    </source>
</evidence>
<reference evidence="4" key="1">
    <citation type="submission" date="2021-10" db="EMBL/GenBank/DDBJ databases">
        <title>Marinomonas pontica sp. nov., isolated from the Black Sea.</title>
        <authorList>
            <person name="Zhao L.-H."/>
            <person name="Xue J.-H."/>
        </authorList>
    </citation>
    <scope>NUCLEOTIDE SEQUENCE</scope>
    <source>
        <strain evidence="4">E8</strain>
    </source>
</reference>
<evidence type="ECO:0000259" key="2">
    <source>
        <dbReference type="Pfam" id="PF13542"/>
    </source>
</evidence>
<name>A0A9X1IME8_9GAMM</name>
<gene>
    <name evidence="4" type="ORF">LG368_06670</name>
</gene>
<dbReference type="RefSeq" id="WP_226753957.1">
    <property type="nucleotide sequence ID" value="NZ_JAJATW010000008.1"/>
</dbReference>
<proteinExistence type="predicted"/>
<dbReference type="EMBL" id="JAJATW010000008">
    <property type="protein sequence ID" value="MCB5161582.1"/>
    <property type="molecule type" value="Genomic_DNA"/>
</dbReference>
<dbReference type="Pfam" id="PF14690">
    <property type="entry name" value="Zn_ribbon_ISL3"/>
    <property type="match status" value="1"/>
</dbReference>
<feature type="domain" description="Transposase IS204/IS1001/IS1096/IS1165 DDE" evidence="1">
    <location>
        <begin position="148"/>
        <end position="379"/>
    </location>
</feature>
<sequence length="454" mass="53196">MDCLLNLKGFHALSQQEHEGHLEITVESRFKPQACPHCGFSQLYSHDKTEQVFFDAPMQGKPVILKIQRMRYKCRSCGKTFREPLDDIDDKRLMTTRLKEYIQKRSMSDTFAVVARETGLDEKTIRHVFDDYVDTQSKVMPFETPRVLGIDESKLVGSYRCILTNIEQYSIFDMLPSRKKADVVRHLKSLKNPKNVQIVTMDMWRPYKDAVNQVLPHAIVVVDKFHIVRISLECLEKARKTIRSKLDRKDRIKLKNERFVLSKRRHSLTDEEFEKLQQWSAWFPDLGLSYDAKEAFYCLFDQDLDSKTAEQALMDWQRGLSPQIAHYFEALTTALSNWMPEILNGFDYPVTNTYTESINRYEKDVQRMGRGYSFDVVRAKMLYNAEANKPTTSTIRKKKRKPVKEAPAFYLMTDSLFDSQSTKQKYKIEIIGEKRYYGAHIPTFCNLLDKGEFD</sequence>
<protein>
    <submittedName>
        <fullName evidence="4">ISL3 family transposase</fullName>
    </submittedName>
</protein>
<dbReference type="InterPro" id="IPR032877">
    <property type="entry name" value="Transposase_HTH"/>
</dbReference>
<dbReference type="InterPro" id="IPR047951">
    <property type="entry name" value="Transpos_ISL3"/>
</dbReference>
<evidence type="ECO:0000313" key="4">
    <source>
        <dbReference type="EMBL" id="MCB5161582.1"/>
    </source>
</evidence>
<dbReference type="AlphaFoldDB" id="A0A9X1IME8"/>
<dbReference type="Pfam" id="PF01610">
    <property type="entry name" value="DDE_Tnp_ISL3"/>
    <property type="match status" value="1"/>
</dbReference>
<dbReference type="PANTHER" id="PTHR33498:SF1">
    <property type="entry name" value="TRANSPOSASE FOR INSERTION SEQUENCE ELEMENT IS1557"/>
    <property type="match status" value="1"/>
</dbReference>
<dbReference type="InterPro" id="IPR002560">
    <property type="entry name" value="Transposase_DDE"/>
</dbReference>
<comment type="caution">
    <text evidence="4">The sequence shown here is derived from an EMBL/GenBank/DDBJ whole genome shotgun (WGS) entry which is preliminary data.</text>
</comment>
<dbReference type="PANTHER" id="PTHR33498">
    <property type="entry name" value="TRANSPOSASE FOR INSERTION SEQUENCE ELEMENT IS1557"/>
    <property type="match status" value="1"/>
</dbReference>
<evidence type="ECO:0000259" key="3">
    <source>
        <dbReference type="Pfam" id="PF14690"/>
    </source>
</evidence>